<dbReference type="SUPFAM" id="SSF48150">
    <property type="entry name" value="DNA-glycosylase"/>
    <property type="match status" value="1"/>
</dbReference>
<comment type="cofactor">
    <cofactor evidence="2">
        <name>Zn(2+)</name>
        <dbReference type="ChEBI" id="CHEBI:29105"/>
    </cofactor>
</comment>
<dbReference type="InterPro" id="IPR010316">
    <property type="entry name" value="AlkA_N"/>
</dbReference>
<evidence type="ECO:0000256" key="4">
    <source>
        <dbReference type="ARBA" id="ARBA00011918"/>
    </source>
</evidence>
<proteinExistence type="inferred from homology"/>
<feature type="region of interest" description="Disordered" evidence="13">
    <location>
        <begin position="306"/>
        <end position="368"/>
    </location>
</feature>
<dbReference type="GO" id="GO:0043565">
    <property type="term" value="F:sequence-specific DNA binding"/>
    <property type="evidence" value="ECO:0007669"/>
    <property type="project" value="InterPro"/>
</dbReference>
<evidence type="ECO:0000256" key="3">
    <source>
        <dbReference type="ARBA" id="ARBA00008711"/>
    </source>
</evidence>
<dbReference type="Pfam" id="PF06029">
    <property type="entry name" value="AlkA_N"/>
    <property type="match status" value="1"/>
</dbReference>
<evidence type="ECO:0000256" key="9">
    <source>
        <dbReference type="ARBA" id="ARBA00023159"/>
    </source>
</evidence>
<dbReference type="InterPro" id="IPR035451">
    <property type="entry name" value="Ada-like_dom_sf"/>
</dbReference>
<protein>
    <recommendedName>
        <fullName evidence="4">methylated-DNA--[protein]-cysteine S-methyltransferase</fullName>
        <ecNumber evidence="4">2.1.1.63</ecNumber>
    </recommendedName>
</protein>
<keyword evidence="10" id="KW-0804">Transcription</keyword>
<dbReference type="Gene3D" id="3.30.160.70">
    <property type="entry name" value="Methylated DNA-protein cysteine methyltransferase domain"/>
    <property type="match status" value="1"/>
</dbReference>
<dbReference type="InterPro" id="IPR036388">
    <property type="entry name" value="WH-like_DNA-bd_sf"/>
</dbReference>
<keyword evidence="5 15" id="KW-0489">Methyltransferase</keyword>
<evidence type="ECO:0000256" key="7">
    <source>
        <dbReference type="ARBA" id="ARBA00022763"/>
    </source>
</evidence>
<dbReference type="FunFam" id="1.10.10.10:FF:000214">
    <property type="entry name" value="Methylated-DNA--protein-cysteine methyltransferase"/>
    <property type="match status" value="1"/>
</dbReference>
<evidence type="ECO:0000256" key="8">
    <source>
        <dbReference type="ARBA" id="ARBA00023015"/>
    </source>
</evidence>
<dbReference type="SMART" id="SM00478">
    <property type="entry name" value="ENDO3c"/>
    <property type="match status" value="1"/>
</dbReference>
<evidence type="ECO:0000313" key="15">
    <source>
        <dbReference type="EMBL" id="KAB1070203.1"/>
    </source>
</evidence>
<keyword evidence="7" id="KW-0227">DNA damage</keyword>
<comment type="catalytic activity">
    <reaction evidence="1">
        <text>a 4-O-methyl-thymidine in DNA + L-cysteinyl-[protein] = a thymidine in DNA + S-methyl-L-cysteinyl-[protein]</text>
        <dbReference type="Rhea" id="RHEA:53428"/>
        <dbReference type="Rhea" id="RHEA-COMP:10131"/>
        <dbReference type="Rhea" id="RHEA-COMP:10132"/>
        <dbReference type="Rhea" id="RHEA-COMP:13555"/>
        <dbReference type="Rhea" id="RHEA-COMP:13556"/>
        <dbReference type="ChEBI" id="CHEBI:29950"/>
        <dbReference type="ChEBI" id="CHEBI:82612"/>
        <dbReference type="ChEBI" id="CHEBI:137386"/>
        <dbReference type="ChEBI" id="CHEBI:137387"/>
        <dbReference type="EC" id="2.1.1.63"/>
    </reaction>
</comment>
<dbReference type="InterPro" id="IPR001497">
    <property type="entry name" value="MethylDNA_cys_MeTrfase_AS"/>
</dbReference>
<dbReference type="InterPro" id="IPR036631">
    <property type="entry name" value="MGMT_N_sf"/>
</dbReference>
<dbReference type="Pfam" id="PF01035">
    <property type="entry name" value="DNA_binding_1"/>
    <property type="match status" value="1"/>
</dbReference>
<reference evidence="15 16" key="1">
    <citation type="submission" date="2019-09" db="EMBL/GenBank/DDBJ databases">
        <title>YIM 132548 draft genome.</title>
        <authorList>
            <person name="Jiang L."/>
        </authorList>
    </citation>
    <scope>NUCLEOTIDE SEQUENCE [LARGE SCALE GENOMIC DNA]</scope>
    <source>
        <strain evidence="15 16">YIM 132548</strain>
    </source>
</reference>
<organism evidence="15 16">
    <name type="scientific">Methylobacterium planeticum</name>
    <dbReference type="NCBI Taxonomy" id="2615211"/>
    <lineage>
        <taxon>Bacteria</taxon>
        <taxon>Pseudomonadati</taxon>
        <taxon>Pseudomonadota</taxon>
        <taxon>Alphaproteobacteria</taxon>
        <taxon>Hyphomicrobiales</taxon>
        <taxon>Methylobacteriaceae</taxon>
        <taxon>Methylobacterium</taxon>
    </lineage>
</organism>
<dbReference type="Gene3D" id="1.10.340.30">
    <property type="entry name" value="Hypothetical protein, domain 2"/>
    <property type="match status" value="1"/>
</dbReference>
<comment type="caution">
    <text evidence="15">The sequence shown here is derived from an EMBL/GenBank/DDBJ whole genome shotgun (WGS) entry which is preliminary data.</text>
</comment>
<feature type="compositionally biased region" description="Basic and acidic residues" evidence="13">
    <location>
        <begin position="347"/>
        <end position="364"/>
    </location>
</feature>
<comment type="catalytic activity">
    <reaction evidence="12">
        <text>a 6-O-methyl-2'-deoxyguanosine in DNA + L-cysteinyl-[protein] = S-methyl-L-cysteinyl-[protein] + a 2'-deoxyguanosine in DNA</text>
        <dbReference type="Rhea" id="RHEA:24000"/>
        <dbReference type="Rhea" id="RHEA-COMP:10131"/>
        <dbReference type="Rhea" id="RHEA-COMP:10132"/>
        <dbReference type="Rhea" id="RHEA-COMP:11367"/>
        <dbReference type="Rhea" id="RHEA-COMP:11368"/>
        <dbReference type="ChEBI" id="CHEBI:29950"/>
        <dbReference type="ChEBI" id="CHEBI:82612"/>
        <dbReference type="ChEBI" id="CHEBI:85445"/>
        <dbReference type="ChEBI" id="CHEBI:85448"/>
        <dbReference type="EC" id="2.1.1.63"/>
    </reaction>
</comment>
<dbReference type="InterPro" id="IPR014048">
    <property type="entry name" value="MethylDNA_cys_MeTrfase_DNA-bd"/>
</dbReference>
<keyword evidence="15" id="KW-0238">DNA-binding</keyword>
<dbReference type="SUPFAM" id="SSF55945">
    <property type="entry name" value="TATA-box binding protein-like"/>
    <property type="match status" value="1"/>
</dbReference>
<dbReference type="InterPro" id="IPR036217">
    <property type="entry name" value="MethylDNA_cys_MeTrfase_DNAb"/>
</dbReference>
<evidence type="ECO:0000256" key="6">
    <source>
        <dbReference type="ARBA" id="ARBA00022679"/>
    </source>
</evidence>
<accession>A0A6N6MLW8</accession>
<dbReference type="EMBL" id="VZZJ01000030">
    <property type="protein sequence ID" value="KAB1070203.1"/>
    <property type="molecule type" value="Genomic_DNA"/>
</dbReference>
<dbReference type="Pfam" id="PF02805">
    <property type="entry name" value="Ada_Zn_binding"/>
    <property type="match status" value="1"/>
</dbReference>
<evidence type="ECO:0000313" key="16">
    <source>
        <dbReference type="Proteomes" id="UP000441523"/>
    </source>
</evidence>
<feature type="compositionally biased region" description="Low complexity" evidence="13">
    <location>
        <begin position="327"/>
        <end position="339"/>
    </location>
</feature>
<dbReference type="Gene3D" id="1.10.10.60">
    <property type="entry name" value="Homeodomain-like"/>
    <property type="match status" value="1"/>
</dbReference>
<comment type="similarity">
    <text evidence="3">Belongs to the MGMT family.</text>
</comment>
<dbReference type="Gene3D" id="1.10.10.10">
    <property type="entry name" value="Winged helix-like DNA-binding domain superfamily/Winged helix DNA-binding domain"/>
    <property type="match status" value="1"/>
</dbReference>
<dbReference type="GO" id="GO:0008270">
    <property type="term" value="F:zinc ion binding"/>
    <property type="evidence" value="ECO:0007669"/>
    <property type="project" value="InterPro"/>
</dbReference>
<dbReference type="InterPro" id="IPR018060">
    <property type="entry name" value="HTH_AraC"/>
</dbReference>
<dbReference type="PROSITE" id="PS00374">
    <property type="entry name" value="MGMT"/>
    <property type="match status" value="1"/>
</dbReference>
<evidence type="ECO:0000256" key="10">
    <source>
        <dbReference type="ARBA" id="ARBA00023163"/>
    </source>
</evidence>
<dbReference type="PROSITE" id="PS01124">
    <property type="entry name" value="HTH_ARAC_FAMILY_2"/>
    <property type="match status" value="1"/>
</dbReference>
<gene>
    <name evidence="15" type="primary">ada</name>
    <name evidence="15" type="ORF">F6X51_23245</name>
</gene>
<dbReference type="NCBIfam" id="TIGR00589">
    <property type="entry name" value="ogt"/>
    <property type="match status" value="1"/>
</dbReference>
<dbReference type="SUPFAM" id="SSF46689">
    <property type="entry name" value="Homeodomain-like"/>
    <property type="match status" value="1"/>
</dbReference>
<dbReference type="CDD" id="cd06445">
    <property type="entry name" value="ATase"/>
    <property type="match status" value="1"/>
</dbReference>
<evidence type="ECO:0000256" key="11">
    <source>
        <dbReference type="ARBA" id="ARBA00023204"/>
    </source>
</evidence>
<dbReference type="GO" id="GO:0006284">
    <property type="term" value="P:base-excision repair"/>
    <property type="evidence" value="ECO:0007669"/>
    <property type="project" value="InterPro"/>
</dbReference>
<dbReference type="InterPro" id="IPR037046">
    <property type="entry name" value="AlkA_N_sf"/>
</dbReference>
<keyword evidence="11" id="KW-0234">DNA repair</keyword>
<dbReference type="InterPro" id="IPR023170">
    <property type="entry name" value="HhH_base_excis_C"/>
</dbReference>
<dbReference type="Gene3D" id="1.10.1670.10">
    <property type="entry name" value="Helix-hairpin-Helix base-excision DNA repair enzymes (C-terminal)"/>
    <property type="match status" value="1"/>
</dbReference>
<sequence>MRRGRQAPSIRKAGFSETVPIACTVPYDWDGILGFLAARAIPGVEIVGPDSYARTIRLGGCHGTVRVHRAGAAALGATIRFPDPAGIAEILARLRRLFDVAADPAAIGAQLSADPALAPLVAARPGLRVPGAWDGFELGVRAILGQQVSVTAAGRLAATLVRAFGVALGHDAEPGLTHVFPSPADLAEADAALVLNMPRARGAAIRSLAAAATADPALLAPGPSLEAAAARLTALRGIGPWTAQYIALRALKEPDALPPGDIGLLRALDQGEGRPSHAGLIARAEAWRPWRAYAVMHLWAADAEAAPPPRLGSKRRDAAAVRMGEVAASTGAPGAGASPKDNPMRPSDLKSETKPPAETERPAETGDAARWAALAARDPRADGRFVYAVRTTGVYCRPSCAARAARPENVSFHPSCEAAEAAGFRPCKRCRPNEAPVEARHAAAIARACRLIERAETLPPLDDLARAAGMSPFHFHRVFKRITGVTPKAYGRARLAGRIAEGLQGASTVTEAIYEAGYHSASRFYAAERLGMTPTAYRRGGAGTVIRFALGECSLGAILVAATDRGVCAILLGDDPDQLLRDLQDRFPEAELRGGEAAFEAMVAQVVGFVEAPAGAFALPLDIGGTAFQQRVWEALRRIPAGTTASYAEVARAIGAPGAVRAVAQACGANAIAVAIPCHRVVRSDGALSGYRWGVARKRDLLAREGVTR</sequence>
<dbReference type="Gene3D" id="3.30.310.20">
    <property type="entry name" value="DNA-3-methyladenine glycosylase AlkA, N-terminal domain"/>
    <property type="match status" value="1"/>
</dbReference>
<dbReference type="InterPro" id="IPR011257">
    <property type="entry name" value="DNA_glycosylase"/>
</dbReference>
<dbReference type="PANTHER" id="PTHR10815">
    <property type="entry name" value="METHYLATED-DNA--PROTEIN-CYSTEINE METHYLTRANSFERASE"/>
    <property type="match status" value="1"/>
</dbReference>
<name>A0A6N6MLW8_9HYPH</name>
<evidence type="ECO:0000259" key="14">
    <source>
        <dbReference type="PROSITE" id="PS01124"/>
    </source>
</evidence>
<dbReference type="SUPFAM" id="SSF46767">
    <property type="entry name" value="Methylated DNA-protein cysteine methyltransferase, C-terminal domain"/>
    <property type="match status" value="1"/>
</dbReference>
<evidence type="ECO:0000256" key="13">
    <source>
        <dbReference type="SAM" id="MobiDB-lite"/>
    </source>
</evidence>
<dbReference type="Proteomes" id="UP000441523">
    <property type="component" value="Unassembled WGS sequence"/>
</dbReference>
<dbReference type="InterPro" id="IPR003265">
    <property type="entry name" value="HhH-GPD_domain"/>
</dbReference>
<feature type="domain" description="HTH araC/xylS-type" evidence="14">
    <location>
        <begin position="461"/>
        <end position="540"/>
    </location>
</feature>
<dbReference type="SMART" id="SM01009">
    <property type="entry name" value="AlkA_N"/>
    <property type="match status" value="1"/>
</dbReference>
<dbReference type="SMART" id="SM00342">
    <property type="entry name" value="HTH_ARAC"/>
    <property type="match status" value="1"/>
</dbReference>
<dbReference type="AlphaFoldDB" id="A0A6N6MLW8"/>
<evidence type="ECO:0000256" key="12">
    <source>
        <dbReference type="ARBA" id="ARBA00049348"/>
    </source>
</evidence>
<dbReference type="GO" id="GO:0032259">
    <property type="term" value="P:methylation"/>
    <property type="evidence" value="ECO:0007669"/>
    <property type="project" value="UniProtKB-KW"/>
</dbReference>
<keyword evidence="8" id="KW-0805">Transcription regulation</keyword>
<keyword evidence="16" id="KW-1185">Reference proteome</keyword>
<keyword evidence="6 15" id="KW-0808">Transferase</keyword>
<dbReference type="Gene3D" id="3.40.10.10">
    <property type="entry name" value="DNA Methylphosphotriester Repair Domain"/>
    <property type="match status" value="1"/>
</dbReference>
<keyword evidence="9" id="KW-0010">Activator</keyword>
<evidence type="ECO:0000256" key="1">
    <source>
        <dbReference type="ARBA" id="ARBA00001286"/>
    </source>
</evidence>
<dbReference type="SUPFAM" id="SSF57884">
    <property type="entry name" value="Ada DNA repair protein, N-terminal domain (N-Ada 10)"/>
    <property type="match status" value="1"/>
</dbReference>
<dbReference type="InterPro" id="IPR009057">
    <property type="entry name" value="Homeodomain-like_sf"/>
</dbReference>
<dbReference type="GO" id="GO:0003908">
    <property type="term" value="F:methylated-DNA-[protein]-cysteine S-methyltransferase activity"/>
    <property type="evidence" value="ECO:0007669"/>
    <property type="project" value="UniProtKB-EC"/>
</dbReference>
<dbReference type="InterPro" id="IPR004026">
    <property type="entry name" value="Ada_DNA_repair_Zn-bd"/>
</dbReference>
<dbReference type="Pfam" id="PF12833">
    <property type="entry name" value="HTH_18"/>
    <property type="match status" value="1"/>
</dbReference>
<dbReference type="EC" id="2.1.1.63" evidence="4"/>
<dbReference type="PANTHER" id="PTHR10815:SF14">
    <property type="entry name" value="BIFUNCTIONAL TRANSCRIPTIONAL ACTIVATOR_DNA REPAIR ENZYME ADA"/>
    <property type="match status" value="1"/>
</dbReference>
<evidence type="ECO:0000256" key="5">
    <source>
        <dbReference type="ARBA" id="ARBA00022603"/>
    </source>
</evidence>
<dbReference type="NCBIfam" id="NF011964">
    <property type="entry name" value="PRK15435.1"/>
    <property type="match status" value="1"/>
</dbReference>
<dbReference type="SUPFAM" id="SSF53155">
    <property type="entry name" value="Methylated DNA-protein cysteine methyltransferase domain"/>
    <property type="match status" value="1"/>
</dbReference>
<dbReference type="GO" id="GO:0003700">
    <property type="term" value="F:DNA-binding transcription factor activity"/>
    <property type="evidence" value="ECO:0007669"/>
    <property type="project" value="InterPro"/>
</dbReference>
<evidence type="ECO:0000256" key="2">
    <source>
        <dbReference type="ARBA" id="ARBA00001947"/>
    </source>
</evidence>